<name>A0A2M8Q0V5_9CHLR</name>
<evidence type="ECO:0000256" key="1">
    <source>
        <dbReference type="SAM" id="SignalP"/>
    </source>
</evidence>
<feature type="chain" id="PRO_5014562346" description="DUF4397 domain-containing protein" evidence="1">
    <location>
        <begin position="24"/>
        <end position="240"/>
    </location>
</feature>
<evidence type="ECO:0000313" key="4">
    <source>
        <dbReference type="Proteomes" id="UP000228947"/>
    </source>
</evidence>
<comment type="caution">
    <text evidence="3">The sequence shown here is derived from an EMBL/GenBank/DDBJ whole genome shotgun (WGS) entry which is preliminary data.</text>
</comment>
<accession>A0A2M8Q0V5</accession>
<protein>
    <recommendedName>
        <fullName evidence="6">DUF4397 domain-containing protein</fullName>
    </recommendedName>
</protein>
<dbReference type="Proteomes" id="UP000229681">
    <property type="component" value="Unassembled WGS sequence"/>
</dbReference>
<organism evidence="3 4">
    <name type="scientific">Candidatus Thermofonsia Clade 1 bacterium</name>
    <dbReference type="NCBI Taxonomy" id="2364210"/>
    <lineage>
        <taxon>Bacteria</taxon>
        <taxon>Bacillati</taxon>
        <taxon>Chloroflexota</taxon>
        <taxon>Candidatus Thermofontia</taxon>
        <taxon>Candidatus Thermofonsia Clade 1</taxon>
    </lineage>
</organism>
<evidence type="ECO:0000313" key="5">
    <source>
        <dbReference type="Proteomes" id="UP000229681"/>
    </source>
</evidence>
<reference evidence="4 5" key="1">
    <citation type="submission" date="2017-11" db="EMBL/GenBank/DDBJ databases">
        <title>Evolution of Phototrophy in the Chloroflexi Phylum Driven by Horizontal Gene Transfer.</title>
        <authorList>
            <person name="Ward L.M."/>
            <person name="Hemp J."/>
            <person name="Shih P.M."/>
            <person name="Mcglynn S.E."/>
            <person name="Fischer W."/>
        </authorList>
    </citation>
    <scope>NUCLEOTIDE SEQUENCE [LARGE SCALE GENOMIC DNA]</scope>
    <source>
        <strain evidence="3">CP1_1M</strain>
        <strain evidence="2">JP3_13</strain>
    </source>
</reference>
<feature type="signal peptide" evidence="1">
    <location>
        <begin position="1"/>
        <end position="23"/>
    </location>
</feature>
<sequence>MLKRLAALSLLAALVFHALPALRAQEAEPIAYGESASGSFANGGQALFTFDGKAGDVIYIFPQGTDLFSTLEFDIRLSNSRNAAVGKLYNKDRLQPVLLAELPADDRYTITLIGKGSGDYLLSLEKTLNLLPDSLAEGKISSNESHFYLIRGSQPLKISLTYTRLSGTFSPELRIEEFTQGIPREVAAISGRALRVATLALSLEANVEYLVTLAQKPFDFASILERTTPLSYQISVKSDR</sequence>
<gene>
    <name evidence="2" type="ORF">CUN49_05450</name>
    <name evidence="3" type="ORF">CUN50_00470</name>
</gene>
<accession>A0A2M8PFU9</accession>
<evidence type="ECO:0008006" key="6">
    <source>
        <dbReference type="Google" id="ProtNLM"/>
    </source>
</evidence>
<dbReference type="EMBL" id="PGTL01000001">
    <property type="protein sequence ID" value="PJF43431.1"/>
    <property type="molecule type" value="Genomic_DNA"/>
</dbReference>
<dbReference type="EMBL" id="PGTM01000054">
    <property type="protein sequence ID" value="PJF36428.1"/>
    <property type="molecule type" value="Genomic_DNA"/>
</dbReference>
<dbReference type="AlphaFoldDB" id="A0A2M8Q0V5"/>
<proteinExistence type="predicted"/>
<keyword evidence="1" id="KW-0732">Signal</keyword>
<evidence type="ECO:0000313" key="2">
    <source>
        <dbReference type="EMBL" id="PJF36428.1"/>
    </source>
</evidence>
<evidence type="ECO:0000313" key="3">
    <source>
        <dbReference type="EMBL" id="PJF43431.1"/>
    </source>
</evidence>
<dbReference type="Proteomes" id="UP000228947">
    <property type="component" value="Unassembled WGS sequence"/>
</dbReference>